<evidence type="ECO:0000313" key="6">
    <source>
        <dbReference type="Proteomes" id="UP000054217"/>
    </source>
</evidence>
<comment type="similarity">
    <text evidence="1">Belongs to the peptidase C15 family.</text>
</comment>
<protein>
    <recommendedName>
        <fullName evidence="7">Peptidase C15, pyroglutamyl peptidase I-like protein</fullName>
    </recommendedName>
</protein>
<name>A0A0C3P9B6_PISTI</name>
<reference evidence="5 6" key="1">
    <citation type="submission" date="2014-04" db="EMBL/GenBank/DDBJ databases">
        <authorList>
            <consortium name="DOE Joint Genome Institute"/>
            <person name="Kuo A."/>
            <person name="Kohler A."/>
            <person name="Costa M.D."/>
            <person name="Nagy L.G."/>
            <person name="Floudas D."/>
            <person name="Copeland A."/>
            <person name="Barry K.W."/>
            <person name="Cichocki N."/>
            <person name="Veneault-Fourrey C."/>
            <person name="LaButti K."/>
            <person name="Lindquist E.A."/>
            <person name="Lipzen A."/>
            <person name="Lundell T."/>
            <person name="Morin E."/>
            <person name="Murat C."/>
            <person name="Sun H."/>
            <person name="Tunlid A."/>
            <person name="Henrissat B."/>
            <person name="Grigoriev I.V."/>
            <person name="Hibbett D.S."/>
            <person name="Martin F."/>
            <person name="Nordberg H.P."/>
            <person name="Cantor M.N."/>
            <person name="Hua S.X."/>
        </authorList>
    </citation>
    <scope>NUCLEOTIDE SEQUENCE [LARGE SCALE GENOMIC DNA]</scope>
    <source>
        <strain evidence="5 6">Marx 270</strain>
    </source>
</reference>
<dbReference type="InterPro" id="IPR036440">
    <property type="entry name" value="Peptidase_C15-like_sf"/>
</dbReference>
<organism evidence="5 6">
    <name type="scientific">Pisolithus tinctorius Marx 270</name>
    <dbReference type="NCBI Taxonomy" id="870435"/>
    <lineage>
        <taxon>Eukaryota</taxon>
        <taxon>Fungi</taxon>
        <taxon>Dikarya</taxon>
        <taxon>Basidiomycota</taxon>
        <taxon>Agaricomycotina</taxon>
        <taxon>Agaricomycetes</taxon>
        <taxon>Agaricomycetidae</taxon>
        <taxon>Boletales</taxon>
        <taxon>Sclerodermatineae</taxon>
        <taxon>Pisolithaceae</taxon>
        <taxon>Pisolithus</taxon>
    </lineage>
</organism>
<dbReference type="InParanoid" id="A0A0C3P9B6"/>
<evidence type="ECO:0000313" key="5">
    <source>
        <dbReference type="EMBL" id="KIO10115.1"/>
    </source>
</evidence>
<keyword evidence="3" id="KW-0378">Hydrolase</keyword>
<dbReference type="PANTHER" id="PTHR23402">
    <property type="entry name" value="PROTEASE FAMILY C15 PYROGLUTAMYL-PEPTIDASE I-RELATED"/>
    <property type="match status" value="1"/>
</dbReference>
<dbReference type="GO" id="GO:0006508">
    <property type="term" value="P:proteolysis"/>
    <property type="evidence" value="ECO:0007669"/>
    <property type="project" value="UniProtKB-KW"/>
</dbReference>
<dbReference type="InterPro" id="IPR016125">
    <property type="entry name" value="Peptidase_C15-like"/>
</dbReference>
<dbReference type="GO" id="GO:0008234">
    <property type="term" value="F:cysteine-type peptidase activity"/>
    <property type="evidence" value="ECO:0007669"/>
    <property type="project" value="UniProtKB-KW"/>
</dbReference>
<sequence>MSDIDLISNPLPELRPYHVLVTGFGPFSRYSVNPSWLAVKPLHNTVLKVDIPLEPVPPVDPSLTNLEAPLTASREIRITVVEVPVTYGAVLSIVPGLHARPPVLPPSSDPLLPTPFSPLGGFDLFFHVGVIGRGSLRMERVGHKFGYNMKDAAGSLAPIVRVSREEANQPPDAQNMDISRFRDTRDYNVPSPVDANETPKRGFGKGYELFAEEIYTDVDVEKLVHHLKTCGFDQIYTSMDAGHYLCDFLYYCSLAESKRSTKNDKSTPASQVLFLHCPPVGLPLSTEEVTEAIRRSIMWLCRTPVQ</sequence>
<dbReference type="PANTHER" id="PTHR23402:SF1">
    <property type="entry name" value="PYROGLUTAMYL-PEPTIDASE I"/>
    <property type="match status" value="1"/>
</dbReference>
<keyword evidence="4" id="KW-0788">Thiol protease</keyword>
<evidence type="ECO:0008006" key="7">
    <source>
        <dbReference type="Google" id="ProtNLM"/>
    </source>
</evidence>
<dbReference type="OrthoDB" id="407146at2759"/>
<proteinExistence type="inferred from homology"/>
<reference evidence="6" key="2">
    <citation type="submission" date="2015-01" db="EMBL/GenBank/DDBJ databases">
        <title>Evolutionary Origins and Diversification of the Mycorrhizal Mutualists.</title>
        <authorList>
            <consortium name="DOE Joint Genome Institute"/>
            <consortium name="Mycorrhizal Genomics Consortium"/>
            <person name="Kohler A."/>
            <person name="Kuo A."/>
            <person name="Nagy L.G."/>
            <person name="Floudas D."/>
            <person name="Copeland A."/>
            <person name="Barry K.W."/>
            <person name="Cichocki N."/>
            <person name="Veneault-Fourrey C."/>
            <person name="LaButti K."/>
            <person name="Lindquist E.A."/>
            <person name="Lipzen A."/>
            <person name="Lundell T."/>
            <person name="Morin E."/>
            <person name="Murat C."/>
            <person name="Riley R."/>
            <person name="Ohm R."/>
            <person name="Sun H."/>
            <person name="Tunlid A."/>
            <person name="Henrissat B."/>
            <person name="Grigoriev I.V."/>
            <person name="Hibbett D.S."/>
            <person name="Martin F."/>
        </authorList>
    </citation>
    <scope>NUCLEOTIDE SEQUENCE [LARGE SCALE GENOMIC DNA]</scope>
    <source>
        <strain evidence="6">Marx 270</strain>
    </source>
</reference>
<dbReference type="STRING" id="870435.A0A0C3P9B6"/>
<keyword evidence="6" id="KW-1185">Reference proteome</keyword>
<accession>A0A0C3P9B6</accession>
<dbReference type="HOGENOM" id="CLU_043960_1_0_1"/>
<evidence type="ECO:0000256" key="1">
    <source>
        <dbReference type="ARBA" id="ARBA00006641"/>
    </source>
</evidence>
<dbReference type="EMBL" id="KN831953">
    <property type="protein sequence ID" value="KIO10115.1"/>
    <property type="molecule type" value="Genomic_DNA"/>
</dbReference>
<dbReference type="Pfam" id="PF01470">
    <property type="entry name" value="Peptidase_C15"/>
    <property type="match status" value="1"/>
</dbReference>
<evidence type="ECO:0000256" key="2">
    <source>
        <dbReference type="ARBA" id="ARBA00022670"/>
    </source>
</evidence>
<dbReference type="Proteomes" id="UP000054217">
    <property type="component" value="Unassembled WGS sequence"/>
</dbReference>
<evidence type="ECO:0000256" key="4">
    <source>
        <dbReference type="ARBA" id="ARBA00022807"/>
    </source>
</evidence>
<evidence type="ECO:0000256" key="3">
    <source>
        <dbReference type="ARBA" id="ARBA00022801"/>
    </source>
</evidence>
<dbReference type="AlphaFoldDB" id="A0A0C3P9B6"/>
<gene>
    <name evidence="5" type="ORF">M404DRAFT_996073</name>
</gene>
<keyword evidence="2" id="KW-0645">Protease</keyword>
<dbReference type="Gene3D" id="3.40.630.20">
    <property type="entry name" value="Peptidase C15, pyroglutamyl peptidase I-like"/>
    <property type="match status" value="1"/>
</dbReference>
<dbReference type="SUPFAM" id="SSF53182">
    <property type="entry name" value="Pyrrolidone carboxyl peptidase (pyroglutamate aminopeptidase)"/>
    <property type="match status" value="1"/>
</dbReference>